<comment type="caution">
    <text evidence="2">The sequence shown here is derived from an EMBL/GenBank/DDBJ whole genome shotgun (WGS) entry which is preliminary data.</text>
</comment>
<keyword evidence="3" id="KW-1185">Reference proteome</keyword>
<evidence type="ECO:0000313" key="3">
    <source>
        <dbReference type="Proteomes" id="UP001189429"/>
    </source>
</evidence>
<feature type="transmembrane region" description="Helical" evidence="1">
    <location>
        <begin position="108"/>
        <end position="128"/>
    </location>
</feature>
<keyword evidence="1" id="KW-1133">Transmembrane helix</keyword>
<dbReference type="Proteomes" id="UP001189429">
    <property type="component" value="Unassembled WGS sequence"/>
</dbReference>
<dbReference type="EMBL" id="CAUYUJ010001503">
    <property type="protein sequence ID" value="CAK0796251.1"/>
    <property type="molecule type" value="Genomic_DNA"/>
</dbReference>
<evidence type="ECO:0000256" key="1">
    <source>
        <dbReference type="SAM" id="Phobius"/>
    </source>
</evidence>
<accession>A0ABN9PSV9</accession>
<evidence type="ECO:0008006" key="4">
    <source>
        <dbReference type="Google" id="ProtNLM"/>
    </source>
</evidence>
<gene>
    <name evidence="2" type="ORF">PCOR1329_LOCUS5671</name>
</gene>
<protein>
    <recommendedName>
        <fullName evidence="4">H(+)-exporting diphosphatase</fullName>
    </recommendedName>
</protein>
<evidence type="ECO:0000313" key="2">
    <source>
        <dbReference type="EMBL" id="CAK0796251.1"/>
    </source>
</evidence>
<keyword evidence="1" id="KW-0812">Transmembrane</keyword>
<name>A0ABN9PSV9_9DINO</name>
<feature type="transmembrane region" description="Helical" evidence="1">
    <location>
        <begin position="148"/>
        <end position="170"/>
    </location>
</feature>
<feature type="transmembrane region" description="Helical" evidence="1">
    <location>
        <begin position="232"/>
        <end position="251"/>
    </location>
</feature>
<organism evidence="2 3">
    <name type="scientific">Prorocentrum cordatum</name>
    <dbReference type="NCBI Taxonomy" id="2364126"/>
    <lineage>
        <taxon>Eukaryota</taxon>
        <taxon>Sar</taxon>
        <taxon>Alveolata</taxon>
        <taxon>Dinophyceae</taxon>
        <taxon>Prorocentrales</taxon>
        <taxon>Prorocentraceae</taxon>
        <taxon>Prorocentrum</taxon>
    </lineage>
</organism>
<keyword evidence="1" id="KW-0472">Membrane</keyword>
<reference evidence="2" key="1">
    <citation type="submission" date="2023-10" db="EMBL/GenBank/DDBJ databases">
        <authorList>
            <person name="Chen Y."/>
            <person name="Shah S."/>
            <person name="Dougan E. K."/>
            <person name="Thang M."/>
            <person name="Chan C."/>
        </authorList>
    </citation>
    <scope>NUCLEOTIDE SEQUENCE [LARGE SCALE GENOMIC DNA]</scope>
</reference>
<sequence>MKEPAPNTQPNAWVKTALSWSIAVGLGVTDGVFHWRCGVDEVRRRKRGLDCKEVGTFLDWAPGLTEGICRCLVSIALAGLAWEVAVSVGHGKLASYTQRAFIGIRGSGVYVASALAGFTLVLGLWDIFGEIIADGGGLPKWGQIYLHVFEVMCQTAVFACLAGICFDLVCSGSCLNAMMFVKNLVHCTDNVEDHAHWGTSTGTCHGRERYEATNVDPEVGVSGQRADMRRVVLLWMAFLITFFCVIFDAATGHQHGWIAMPLDVFGVICISGIAFAIVRGAADIGFSVLSALTQSHVAALIPSFQHSRTP</sequence>
<feature type="transmembrane region" description="Helical" evidence="1">
    <location>
        <begin position="257"/>
        <end position="278"/>
    </location>
</feature>
<proteinExistence type="predicted"/>